<dbReference type="InterPro" id="IPR002142">
    <property type="entry name" value="Peptidase_S49"/>
</dbReference>
<evidence type="ECO:0000259" key="6">
    <source>
        <dbReference type="Pfam" id="PF01343"/>
    </source>
</evidence>
<evidence type="ECO:0000256" key="3">
    <source>
        <dbReference type="ARBA" id="ARBA00022801"/>
    </source>
</evidence>
<protein>
    <submittedName>
        <fullName evidence="7">Signal peptide peptidase A. Serine peptidase. MEROPS family S49</fullName>
    </submittedName>
</protein>
<keyword evidence="8" id="KW-1185">Reference proteome</keyword>
<feature type="transmembrane region" description="Helical" evidence="5">
    <location>
        <begin position="12"/>
        <end position="33"/>
    </location>
</feature>
<dbReference type="Gene3D" id="3.90.226.10">
    <property type="entry name" value="2-enoyl-CoA Hydratase, Chain A, domain 1"/>
    <property type="match status" value="2"/>
</dbReference>
<dbReference type="Proteomes" id="UP000242662">
    <property type="component" value="Unassembled WGS sequence"/>
</dbReference>
<feature type="domain" description="Peptidase S49" evidence="6">
    <location>
        <begin position="130"/>
        <end position="277"/>
    </location>
</feature>
<dbReference type="Pfam" id="PF01343">
    <property type="entry name" value="Peptidase_S49"/>
    <property type="match status" value="1"/>
</dbReference>
<dbReference type="STRING" id="1464122.SAMN05421737_101106"/>
<dbReference type="EMBL" id="FMYM01000001">
    <property type="protein sequence ID" value="SDB81758.1"/>
    <property type="molecule type" value="Genomic_DNA"/>
</dbReference>
<evidence type="ECO:0000256" key="1">
    <source>
        <dbReference type="ARBA" id="ARBA00008683"/>
    </source>
</evidence>
<evidence type="ECO:0000256" key="2">
    <source>
        <dbReference type="ARBA" id="ARBA00022670"/>
    </source>
</evidence>
<keyword evidence="5" id="KW-0812">Transmembrane</keyword>
<keyword evidence="5" id="KW-0472">Membrane</keyword>
<dbReference type="AlphaFoldDB" id="A0A1G6GID3"/>
<dbReference type="GO" id="GO:0006508">
    <property type="term" value="P:proteolysis"/>
    <property type="evidence" value="ECO:0007669"/>
    <property type="project" value="UniProtKB-KW"/>
</dbReference>
<dbReference type="PANTHER" id="PTHR42987:SF7">
    <property type="entry name" value="SIGNAL PEPTIDE PEPTIDASE SPPA-RELATED"/>
    <property type="match status" value="1"/>
</dbReference>
<proteinExistence type="inferred from homology"/>
<dbReference type="RefSeq" id="WP_090774355.1">
    <property type="nucleotide sequence ID" value="NZ_FMYM01000001.1"/>
</dbReference>
<evidence type="ECO:0000313" key="8">
    <source>
        <dbReference type="Proteomes" id="UP000242662"/>
    </source>
</evidence>
<dbReference type="InterPro" id="IPR047272">
    <property type="entry name" value="S49_SppA_C"/>
</dbReference>
<gene>
    <name evidence="7" type="ORF">SAMN05421737_101106</name>
</gene>
<keyword evidence="3" id="KW-0378">Hydrolase</keyword>
<dbReference type="OrthoDB" id="9764363at2"/>
<organism evidence="7 8">
    <name type="scientific">Shouchella lonarensis</name>
    <dbReference type="NCBI Taxonomy" id="1464122"/>
    <lineage>
        <taxon>Bacteria</taxon>
        <taxon>Bacillati</taxon>
        <taxon>Bacillota</taxon>
        <taxon>Bacilli</taxon>
        <taxon>Bacillales</taxon>
        <taxon>Bacillaceae</taxon>
        <taxon>Shouchella</taxon>
    </lineage>
</organism>
<dbReference type="CDD" id="cd07023">
    <property type="entry name" value="S49_Sppa_N_C"/>
    <property type="match status" value="1"/>
</dbReference>
<sequence>MEKGCVVMQARRWVALGLGVFILLISLITKFAFSSTDEAGGGLLDEYEKEVVRDGKMTGHIALLEVKGTILDTEETFFGGTTYDHKMFLNMLDDAMEDNDVKGILVSVDTPGGGVLESAEIHTAITKAQEQYDKPVYISMGNTTASGGYYLAASADKIFAYPQTITGSIGVIMSTMNVSGLLDELGIEEKVYKSGEHKDIMSPTRPATEADDDILQTIVDEYYEEFVRVVAEGRDFSVEQARSLSDGRIYTGKQAVEVGLVDELGSLDDTIEQMREDIGAYQVFAYNQTYGFGSLFGVKAPRIFNNNLDQQVLEGVFDDRYPRAFYLLHHPEVTR</sequence>
<keyword evidence="4" id="KW-0720">Serine protease</keyword>
<evidence type="ECO:0000256" key="4">
    <source>
        <dbReference type="ARBA" id="ARBA00022825"/>
    </source>
</evidence>
<dbReference type="PANTHER" id="PTHR42987">
    <property type="entry name" value="PEPTIDASE S49"/>
    <property type="match status" value="1"/>
</dbReference>
<dbReference type="SUPFAM" id="SSF52096">
    <property type="entry name" value="ClpP/crotonase"/>
    <property type="match status" value="1"/>
</dbReference>
<evidence type="ECO:0000256" key="5">
    <source>
        <dbReference type="SAM" id="Phobius"/>
    </source>
</evidence>
<keyword evidence="2" id="KW-0645">Protease</keyword>
<name>A0A1G6GID3_9BACI</name>
<dbReference type="InterPro" id="IPR029045">
    <property type="entry name" value="ClpP/crotonase-like_dom_sf"/>
</dbReference>
<reference evidence="8" key="1">
    <citation type="submission" date="2016-09" db="EMBL/GenBank/DDBJ databases">
        <authorList>
            <person name="Varghese N."/>
            <person name="Submissions S."/>
        </authorList>
    </citation>
    <scope>NUCLEOTIDE SEQUENCE [LARGE SCALE GENOMIC DNA]</scope>
    <source>
        <strain evidence="8">25nlg</strain>
    </source>
</reference>
<dbReference type="InterPro" id="IPR004635">
    <property type="entry name" value="Pept_S49_SppA"/>
</dbReference>
<keyword evidence="5" id="KW-1133">Transmembrane helix</keyword>
<accession>A0A1G6GID3</accession>
<comment type="similarity">
    <text evidence="1">Belongs to the peptidase S49 family.</text>
</comment>
<dbReference type="GO" id="GO:0008236">
    <property type="term" value="F:serine-type peptidase activity"/>
    <property type="evidence" value="ECO:0007669"/>
    <property type="project" value="UniProtKB-KW"/>
</dbReference>
<dbReference type="NCBIfam" id="TIGR00706">
    <property type="entry name" value="SppA_dom"/>
    <property type="match status" value="1"/>
</dbReference>
<evidence type="ECO:0000313" key="7">
    <source>
        <dbReference type="EMBL" id="SDB81758.1"/>
    </source>
</evidence>